<evidence type="ECO:0000313" key="1">
    <source>
        <dbReference type="EMBL" id="MFC3812962.1"/>
    </source>
</evidence>
<gene>
    <name evidence="1" type="ORF">ACFOOI_20025</name>
</gene>
<organism evidence="1 2">
    <name type="scientific">Lacihabitans lacunae</name>
    <dbReference type="NCBI Taxonomy" id="1028214"/>
    <lineage>
        <taxon>Bacteria</taxon>
        <taxon>Pseudomonadati</taxon>
        <taxon>Bacteroidota</taxon>
        <taxon>Cytophagia</taxon>
        <taxon>Cytophagales</taxon>
        <taxon>Leadbetterellaceae</taxon>
        <taxon>Lacihabitans</taxon>
    </lineage>
</organism>
<accession>A0ABV7Z3M3</accession>
<protein>
    <submittedName>
        <fullName evidence="1">DUF3037 domain-containing protein</fullName>
    </submittedName>
</protein>
<name>A0ABV7Z3M3_9BACT</name>
<reference evidence="2" key="1">
    <citation type="journal article" date="2019" name="Int. J. Syst. Evol. Microbiol.">
        <title>The Global Catalogue of Microorganisms (GCM) 10K type strain sequencing project: providing services to taxonomists for standard genome sequencing and annotation.</title>
        <authorList>
            <consortium name="The Broad Institute Genomics Platform"/>
            <consortium name="The Broad Institute Genome Sequencing Center for Infectious Disease"/>
            <person name="Wu L."/>
            <person name="Ma J."/>
        </authorList>
    </citation>
    <scope>NUCLEOTIDE SEQUENCE [LARGE SCALE GENOMIC DNA]</scope>
    <source>
        <strain evidence="2">CECT 7956</strain>
    </source>
</reference>
<proteinExistence type="predicted"/>
<dbReference type="EMBL" id="JBHRYQ010000001">
    <property type="protein sequence ID" value="MFC3812962.1"/>
    <property type="molecule type" value="Genomic_DNA"/>
</dbReference>
<keyword evidence="2" id="KW-1185">Reference proteome</keyword>
<evidence type="ECO:0000313" key="2">
    <source>
        <dbReference type="Proteomes" id="UP001595616"/>
    </source>
</evidence>
<comment type="caution">
    <text evidence="1">The sequence shown here is derived from an EMBL/GenBank/DDBJ whole genome shotgun (WGS) entry which is preliminary data.</text>
</comment>
<sequence>MQEMHVYEYATVRFCPRVERAEFINLGVIVFCKSLKFLKFEFFINEAKVLAFSPETDLLELRNNLMSFENICKGSQTGGPIGCQDLPSRFRWLTAKRSTILQASEVHPGYTDDPQKTLHRLLETMVL</sequence>
<dbReference type="Proteomes" id="UP001595616">
    <property type="component" value="Unassembled WGS sequence"/>
</dbReference>
<dbReference type="RefSeq" id="WP_379839868.1">
    <property type="nucleotide sequence ID" value="NZ_JBHRYQ010000001.1"/>
</dbReference>
<dbReference type="Pfam" id="PF11236">
    <property type="entry name" value="DUF3037"/>
    <property type="match status" value="1"/>
</dbReference>
<dbReference type="InterPro" id="IPR021398">
    <property type="entry name" value="DUF3037"/>
</dbReference>